<accession>A0A183SNE8</accession>
<dbReference type="AlphaFoldDB" id="A0A183SNE8"/>
<organism evidence="14">
    <name type="scientific">Schistocephalus solidus</name>
    <name type="common">Tapeworm</name>
    <dbReference type="NCBI Taxonomy" id="70667"/>
    <lineage>
        <taxon>Eukaryota</taxon>
        <taxon>Metazoa</taxon>
        <taxon>Spiralia</taxon>
        <taxon>Lophotrochozoa</taxon>
        <taxon>Platyhelminthes</taxon>
        <taxon>Cestoda</taxon>
        <taxon>Eucestoda</taxon>
        <taxon>Diphyllobothriidea</taxon>
        <taxon>Diphyllobothriidae</taxon>
        <taxon>Schistocephalus</taxon>
    </lineage>
</organism>
<sequence length="413" mass="45889">MRPILTSSVQQTQTVDWRMLEGRKTAVDTEGSVTIDSTEISGRSLSNKTFDLLILSIRNLNESIQADEAKVVYAQQTTTPSAGSRIARLGRTEPVPLILYADGIIMFAGPFRCYTQTSTLQVLQDILDGFFPSELQSRYPDGVPILVSDRRTEWYQQVDAGQPSEDPELRPLFPRITKSNAFLGIGHRLGGDARVSRLVRNSSQVVTPRTDFPISSENSPKRATPSGSENRHKDWVSSVSSTCTLNELLSHLPTSKSQKLKPLQETPPAISEQMLSNVLAETDWSFGNTAIRIRSPRGQHVYDLAVNASDTIGHLYETLENILPPPRHFAYRLVLMKEPQQQHRQEDAVNAGGVAASQSSGLRRTVLSDRKQTLEDAGIRESCVLFLEIEDTHVERDCGTSPIFEPLAEEDFA</sequence>
<dbReference type="PANTHER" id="PTHR23333">
    <property type="entry name" value="UBX DOMAIN CONTAINING PROTEIN"/>
    <property type="match status" value="1"/>
</dbReference>
<keyword evidence="2" id="KW-0963">Cytoplasm</keyword>
<dbReference type="SUPFAM" id="SSF54236">
    <property type="entry name" value="Ubiquitin-like"/>
    <property type="match status" value="1"/>
</dbReference>
<evidence type="ECO:0000256" key="8">
    <source>
        <dbReference type="ARBA" id="ARBA00075811"/>
    </source>
</evidence>
<evidence type="ECO:0000256" key="4">
    <source>
        <dbReference type="ARBA" id="ARBA00023212"/>
    </source>
</evidence>
<dbReference type="Pfam" id="PF08059">
    <property type="entry name" value="SEP"/>
    <property type="match status" value="1"/>
</dbReference>
<evidence type="ECO:0000256" key="7">
    <source>
        <dbReference type="ARBA" id="ARBA00073759"/>
    </source>
</evidence>
<evidence type="ECO:0000256" key="1">
    <source>
        <dbReference type="ARBA" id="ARBA00004245"/>
    </source>
</evidence>
<keyword evidence="13" id="KW-1185">Reference proteome</keyword>
<evidence type="ECO:0000256" key="9">
    <source>
        <dbReference type="ARBA" id="ARBA00081109"/>
    </source>
</evidence>
<evidence type="ECO:0000313" key="14">
    <source>
        <dbReference type="WBParaSite" id="SSLN_0000593301-mRNA-1"/>
    </source>
</evidence>
<evidence type="ECO:0000259" key="11">
    <source>
        <dbReference type="PROSITE" id="PS51399"/>
    </source>
</evidence>
<evidence type="ECO:0000313" key="12">
    <source>
        <dbReference type="EMBL" id="VDL92131.1"/>
    </source>
</evidence>
<dbReference type="GO" id="GO:0043161">
    <property type="term" value="P:proteasome-mediated ubiquitin-dependent protein catabolic process"/>
    <property type="evidence" value="ECO:0007669"/>
    <property type="project" value="TreeGrafter"/>
</dbReference>
<dbReference type="WBParaSite" id="SSLN_0000593301-mRNA-1">
    <property type="protein sequence ID" value="SSLN_0000593301-mRNA-1"/>
    <property type="gene ID" value="SSLN_0000593301"/>
</dbReference>
<dbReference type="Gene3D" id="3.30.420.210">
    <property type="entry name" value="SEP domain"/>
    <property type="match status" value="1"/>
</dbReference>
<dbReference type="FunFam" id="3.30.420.210:FF:000003">
    <property type="entry name" value="UBX domain protein 11"/>
    <property type="match status" value="1"/>
</dbReference>
<dbReference type="GO" id="GO:0005856">
    <property type="term" value="C:cytoskeleton"/>
    <property type="evidence" value="ECO:0007669"/>
    <property type="project" value="UniProtKB-SubCell"/>
</dbReference>
<dbReference type="InterPro" id="IPR029071">
    <property type="entry name" value="Ubiquitin-like_domsf"/>
</dbReference>
<comment type="subcellular location">
    <subcellularLocation>
        <location evidence="1">Cytoplasm</location>
        <location evidence="1">Cytoskeleton</location>
    </subcellularLocation>
</comment>
<dbReference type="EMBL" id="UYSU01033385">
    <property type="protein sequence ID" value="VDL92131.1"/>
    <property type="molecule type" value="Genomic_DNA"/>
</dbReference>
<gene>
    <name evidence="12" type="ORF">SSLN_LOCUS5746</name>
</gene>
<dbReference type="OrthoDB" id="25887at2759"/>
<keyword evidence="3" id="KW-0175">Coiled coil</keyword>
<feature type="region of interest" description="Disordered" evidence="10">
    <location>
        <begin position="206"/>
        <end position="235"/>
    </location>
</feature>
<dbReference type="Proteomes" id="UP000275846">
    <property type="component" value="Unassembled WGS sequence"/>
</dbReference>
<comment type="function">
    <text evidence="5">May be involved in the reorganization of actin cytoskeleton mediated by RND1, RND2 and RND3. Promotes RHOA activation mediated by GNA12 and GNA13.</text>
</comment>
<protein>
    <recommendedName>
        <fullName evidence="7">UBX domain-containing protein 11</fullName>
    </recommendedName>
    <alternativeName>
        <fullName evidence="9">Socius</fullName>
    </alternativeName>
    <alternativeName>
        <fullName evidence="8">UBX domain-containing protein 5</fullName>
    </alternativeName>
</protein>
<dbReference type="PROSITE" id="PS51399">
    <property type="entry name" value="SEP"/>
    <property type="match status" value="1"/>
</dbReference>
<dbReference type="GO" id="GO:0043130">
    <property type="term" value="F:ubiquitin binding"/>
    <property type="evidence" value="ECO:0007669"/>
    <property type="project" value="TreeGrafter"/>
</dbReference>
<dbReference type="STRING" id="70667.A0A183SNE8"/>
<reference evidence="12 13" key="2">
    <citation type="submission" date="2018-11" db="EMBL/GenBank/DDBJ databases">
        <authorList>
            <consortium name="Pathogen Informatics"/>
        </authorList>
    </citation>
    <scope>NUCLEOTIDE SEQUENCE [LARGE SCALE GENOMIC DNA]</scope>
    <source>
        <strain evidence="12 13">NST_G2</strain>
    </source>
</reference>
<dbReference type="InterPro" id="IPR012989">
    <property type="entry name" value="SEP_domain"/>
</dbReference>
<evidence type="ECO:0000256" key="2">
    <source>
        <dbReference type="ARBA" id="ARBA00022490"/>
    </source>
</evidence>
<evidence type="ECO:0000313" key="13">
    <source>
        <dbReference type="Proteomes" id="UP000275846"/>
    </source>
</evidence>
<proteinExistence type="predicted"/>
<dbReference type="Gene3D" id="3.10.20.90">
    <property type="entry name" value="Phosphatidylinositol 3-kinase Catalytic Subunit, Chain A, domain 1"/>
    <property type="match status" value="1"/>
</dbReference>
<dbReference type="PANTHER" id="PTHR23333:SF4">
    <property type="entry name" value="UBX DOMAIN-CONTAINING PROTEIN 11"/>
    <property type="match status" value="1"/>
</dbReference>
<reference evidence="14" key="1">
    <citation type="submission" date="2016-06" db="UniProtKB">
        <authorList>
            <consortium name="WormBaseParasite"/>
        </authorList>
    </citation>
    <scope>IDENTIFICATION</scope>
</reference>
<dbReference type="InterPro" id="IPR036241">
    <property type="entry name" value="NSFL1C_SEP_dom_sf"/>
</dbReference>
<dbReference type="SUPFAM" id="SSF102848">
    <property type="entry name" value="NSFL1 (p97 ATPase) cofactor p47, SEP domain"/>
    <property type="match status" value="1"/>
</dbReference>
<comment type="subunit">
    <text evidence="6">Interacts with GNA12, GNA13, RND1, RND2 and RND3.</text>
</comment>
<evidence type="ECO:0000256" key="6">
    <source>
        <dbReference type="ARBA" id="ARBA00062345"/>
    </source>
</evidence>
<feature type="domain" description="SEP" evidence="11">
    <location>
        <begin position="92"/>
        <end position="156"/>
    </location>
</feature>
<feature type="compositionally biased region" description="Polar residues" evidence="10">
    <location>
        <begin position="206"/>
        <end position="218"/>
    </location>
</feature>
<evidence type="ECO:0000256" key="3">
    <source>
        <dbReference type="ARBA" id="ARBA00023054"/>
    </source>
</evidence>
<evidence type="ECO:0000256" key="5">
    <source>
        <dbReference type="ARBA" id="ARBA00059434"/>
    </source>
</evidence>
<name>A0A183SNE8_SCHSO</name>
<evidence type="ECO:0000256" key="10">
    <source>
        <dbReference type="SAM" id="MobiDB-lite"/>
    </source>
</evidence>
<keyword evidence="4" id="KW-0206">Cytoskeleton</keyword>